<gene>
    <name evidence="3" type="ORF">M0813_03223</name>
</gene>
<dbReference type="SUPFAM" id="SSF50978">
    <property type="entry name" value="WD40 repeat-like"/>
    <property type="match status" value="1"/>
</dbReference>
<sequence length="794" mass="92256">MTQTSFSSEGMKARKLDKQRNFFLSIINTSILPNNKQNEDNSITPMSREHITLIKFLELKQPYSLSEEPIPEKILAIGYKSGWQLWNLDDLENIEEIASIRSDEVLCISFIYEANKPNLEQNFENKNYEDKEQGNDNDNNDNYNDEEELDEDEEQNKEQNKENKKENKNRFKGQFPIVGIAFKHQTRKYSRNKLYLWSLTEHKFVGTLNFQSEVLNFKSNARALVVGTKEHVLILDPISFEIKCKFQCYPNPTHTAVFALGERYLAYPCPSDFNVQKLLQQQKEIEKVQENCIDIEQKEDEEWFENYKLELKRSQKQTNQKLSTRAKIGKFSNKLFKEALKISGDSTKKVINVITKSGESEKLNEEELPINPRGSIIIRDIVDYKIITFFKAHNHSLAYLEFDKTGTMLITSSKVGTQYHIIKLNPKLNPPRKSYQQLYTLNRGLTKATTTGAFFSPDMNKIAISSNHGTIHLFLLNPFGGDFPKILLDPKNDFDLNYLKNSEIIKLNTISRIKDGKLKSKEQKKQEKLHDNMNDNFLSQSCNSKTINRKNNLNGNDIRNGYGGYGGYGGYCDEREKTKRTNKQKFENIPIAAQFIDSNKLMVIGNNGILSIYSTLIKEKNSEKNLNVNYVPLNSLDLSIDLISKFDVCRLSSWRQVKAPWTKIQNKTIDTKIKQSRSNNHLSGFQKTTEKYVPNWNGNGLEKSKQILLHEKLVMSEMETYSCQVQKDRILKFNNKFQFSTYSGRRNTKEDDYYHSFEWFVKGFSKKDLKPISTNKKSKITLNQNLNNFKYNKN</sequence>
<accession>A0ABQ8Y085</accession>
<reference evidence="3" key="1">
    <citation type="submission" date="2022-08" db="EMBL/GenBank/DDBJ databases">
        <title>Novel sulfate-reducing endosymbionts in the free-living metamonad Anaeramoeba.</title>
        <authorList>
            <person name="Jerlstrom-Hultqvist J."/>
            <person name="Cepicka I."/>
            <person name="Gallot-Lavallee L."/>
            <person name="Salas-Leiva D."/>
            <person name="Curtis B.A."/>
            <person name="Zahonova K."/>
            <person name="Pipaliya S."/>
            <person name="Dacks J."/>
            <person name="Roger A.J."/>
        </authorList>
    </citation>
    <scope>NUCLEOTIDE SEQUENCE</scope>
    <source>
        <strain evidence="3">Schooner1</strain>
    </source>
</reference>
<dbReference type="InterPro" id="IPR036322">
    <property type="entry name" value="WD40_repeat_dom_sf"/>
</dbReference>
<keyword evidence="4" id="KW-1185">Reference proteome</keyword>
<evidence type="ECO:0000259" key="2">
    <source>
        <dbReference type="Pfam" id="PF21034"/>
    </source>
</evidence>
<dbReference type="Gene3D" id="2.130.10.10">
    <property type="entry name" value="YVTN repeat-like/Quinoprotein amine dehydrogenase"/>
    <property type="match status" value="1"/>
</dbReference>
<dbReference type="InterPro" id="IPR045142">
    <property type="entry name" value="BCAS3-like"/>
</dbReference>
<dbReference type="PANTHER" id="PTHR13268:SF0">
    <property type="entry name" value="BCAS3 MICROTUBULE ASSOCIATED CELL MIGRATION FACTOR"/>
    <property type="match status" value="1"/>
</dbReference>
<name>A0ABQ8Y085_9EUKA</name>
<dbReference type="EMBL" id="JAOAOG010000234">
    <property type="protein sequence ID" value="KAJ6237990.1"/>
    <property type="molecule type" value="Genomic_DNA"/>
</dbReference>
<dbReference type="InterPro" id="IPR015943">
    <property type="entry name" value="WD40/YVTN_repeat-like_dom_sf"/>
</dbReference>
<protein>
    <submittedName>
        <fullName evidence="3">Breast carcinoma-amplified sequence 3</fullName>
    </submittedName>
</protein>
<comment type="caution">
    <text evidence="3">The sequence shown here is derived from an EMBL/GenBank/DDBJ whole genome shotgun (WGS) entry which is preliminary data.</text>
</comment>
<dbReference type="Pfam" id="PF21034">
    <property type="entry name" value="BCAS3_WD40"/>
    <property type="match status" value="1"/>
</dbReference>
<feature type="domain" description="BCAS3 WD40" evidence="2">
    <location>
        <begin position="383"/>
        <end position="482"/>
    </location>
</feature>
<evidence type="ECO:0000313" key="4">
    <source>
        <dbReference type="Proteomes" id="UP001150062"/>
    </source>
</evidence>
<dbReference type="PANTHER" id="PTHR13268">
    <property type="entry name" value="BREAST CARCINOMA AMPLIFIED SEQUENCE 3"/>
    <property type="match status" value="1"/>
</dbReference>
<feature type="compositionally biased region" description="Acidic residues" evidence="1">
    <location>
        <begin position="143"/>
        <end position="155"/>
    </location>
</feature>
<dbReference type="Proteomes" id="UP001150062">
    <property type="component" value="Unassembled WGS sequence"/>
</dbReference>
<evidence type="ECO:0000313" key="3">
    <source>
        <dbReference type="EMBL" id="KAJ6237990.1"/>
    </source>
</evidence>
<evidence type="ECO:0000256" key="1">
    <source>
        <dbReference type="SAM" id="MobiDB-lite"/>
    </source>
</evidence>
<feature type="compositionally biased region" description="Basic and acidic residues" evidence="1">
    <location>
        <begin position="156"/>
        <end position="168"/>
    </location>
</feature>
<feature type="region of interest" description="Disordered" evidence="1">
    <location>
        <begin position="128"/>
        <end position="168"/>
    </location>
</feature>
<proteinExistence type="predicted"/>
<dbReference type="InterPro" id="IPR048382">
    <property type="entry name" value="BCAS3_WD40"/>
</dbReference>
<organism evidence="3 4">
    <name type="scientific">Anaeramoeba flamelloides</name>
    <dbReference type="NCBI Taxonomy" id="1746091"/>
    <lineage>
        <taxon>Eukaryota</taxon>
        <taxon>Metamonada</taxon>
        <taxon>Anaeramoebidae</taxon>
        <taxon>Anaeramoeba</taxon>
    </lineage>
</organism>